<gene>
    <name evidence="2" type="ORF">E2562_013735</name>
</gene>
<evidence type="ECO:0000313" key="3">
    <source>
        <dbReference type="Proteomes" id="UP000479710"/>
    </source>
</evidence>
<sequence length="88" mass="9996">MHVGPKSTELPLRDDEHTPLDATQRVEIPYEEIPSNNSIEDVNDPTIEVNIQPFCYPPEIEKMPSLGASKMRWSWLKGSTLAMKTKDT</sequence>
<dbReference type="AlphaFoldDB" id="A0A6G1BKG8"/>
<organism evidence="2 3">
    <name type="scientific">Oryza meyeriana var. granulata</name>
    <dbReference type="NCBI Taxonomy" id="110450"/>
    <lineage>
        <taxon>Eukaryota</taxon>
        <taxon>Viridiplantae</taxon>
        <taxon>Streptophyta</taxon>
        <taxon>Embryophyta</taxon>
        <taxon>Tracheophyta</taxon>
        <taxon>Spermatophyta</taxon>
        <taxon>Magnoliopsida</taxon>
        <taxon>Liliopsida</taxon>
        <taxon>Poales</taxon>
        <taxon>Poaceae</taxon>
        <taxon>BOP clade</taxon>
        <taxon>Oryzoideae</taxon>
        <taxon>Oryzeae</taxon>
        <taxon>Oryzinae</taxon>
        <taxon>Oryza</taxon>
        <taxon>Oryza meyeriana</taxon>
    </lineage>
</organism>
<dbReference type="Proteomes" id="UP000479710">
    <property type="component" value="Unassembled WGS sequence"/>
</dbReference>
<reference evidence="2 3" key="1">
    <citation type="submission" date="2019-11" db="EMBL/GenBank/DDBJ databases">
        <title>Whole genome sequence of Oryza granulata.</title>
        <authorList>
            <person name="Li W."/>
        </authorList>
    </citation>
    <scope>NUCLEOTIDE SEQUENCE [LARGE SCALE GENOMIC DNA]</scope>
    <source>
        <strain evidence="3">cv. Menghai</strain>
        <tissue evidence="2">Leaf</tissue>
    </source>
</reference>
<evidence type="ECO:0000313" key="2">
    <source>
        <dbReference type="EMBL" id="KAF0888291.1"/>
    </source>
</evidence>
<dbReference type="EMBL" id="SPHZ02000012">
    <property type="protein sequence ID" value="KAF0888291.1"/>
    <property type="molecule type" value="Genomic_DNA"/>
</dbReference>
<evidence type="ECO:0000256" key="1">
    <source>
        <dbReference type="SAM" id="MobiDB-lite"/>
    </source>
</evidence>
<protein>
    <submittedName>
        <fullName evidence="2">Uncharacterized protein</fullName>
    </submittedName>
</protein>
<comment type="caution">
    <text evidence="2">The sequence shown here is derived from an EMBL/GenBank/DDBJ whole genome shotgun (WGS) entry which is preliminary data.</text>
</comment>
<proteinExistence type="predicted"/>
<feature type="region of interest" description="Disordered" evidence="1">
    <location>
        <begin position="1"/>
        <end position="20"/>
    </location>
</feature>
<accession>A0A6G1BKG8</accession>
<name>A0A6G1BKG8_9ORYZ</name>
<keyword evidence="3" id="KW-1185">Reference proteome</keyword>